<keyword evidence="3" id="KW-1185">Reference proteome</keyword>
<evidence type="ECO:0000313" key="2">
    <source>
        <dbReference type="EMBL" id="ESR45611.1"/>
    </source>
</evidence>
<evidence type="ECO:0000313" key="3">
    <source>
        <dbReference type="Proteomes" id="UP000030687"/>
    </source>
</evidence>
<dbReference type="AlphaFoldDB" id="V4T7R4"/>
<dbReference type="EMBL" id="KI536799">
    <property type="protein sequence ID" value="ESR45611.1"/>
    <property type="molecule type" value="Genomic_DNA"/>
</dbReference>
<reference evidence="2 3" key="1">
    <citation type="submission" date="2013-10" db="EMBL/GenBank/DDBJ databases">
        <authorList>
            <consortium name="International Citrus Genome Consortium"/>
            <person name="Jenkins J."/>
            <person name="Schmutz J."/>
            <person name="Prochnik S."/>
            <person name="Rokhsar D."/>
            <person name="Gmitter F."/>
            <person name="Ollitrault P."/>
            <person name="Machado M."/>
            <person name="Talon M."/>
            <person name="Wincker P."/>
            <person name="Jaillon O."/>
            <person name="Morgante M."/>
        </authorList>
    </citation>
    <scope>NUCLEOTIDE SEQUENCE</scope>
    <source>
        <strain evidence="3">cv. Clemenules</strain>
    </source>
</reference>
<feature type="non-terminal residue" evidence="2">
    <location>
        <position position="87"/>
    </location>
</feature>
<dbReference type="InParanoid" id="V4T7R4"/>
<accession>V4T7R4</accession>
<dbReference type="Proteomes" id="UP000030687">
    <property type="component" value="Unassembled WGS sequence"/>
</dbReference>
<proteinExistence type="predicted"/>
<protein>
    <submittedName>
        <fullName evidence="2">Uncharacterized protein</fullName>
    </submittedName>
</protein>
<feature type="non-terminal residue" evidence="2">
    <location>
        <position position="1"/>
    </location>
</feature>
<evidence type="ECO:0000256" key="1">
    <source>
        <dbReference type="SAM" id="MobiDB-lite"/>
    </source>
</evidence>
<sequence>LWKAARKNKKSIYTSEVIREKADEIDEITKKSEEGVIATSGRNDVLTTALETPKSSGRVRTEGRFATPSSYFGRKNEASHPTMSYKS</sequence>
<dbReference type="PANTHER" id="PTHR33018">
    <property type="entry name" value="OS10G0338966 PROTEIN-RELATED"/>
    <property type="match status" value="1"/>
</dbReference>
<organism evidence="2 3">
    <name type="scientific">Citrus clementina</name>
    <name type="common">Clementine</name>
    <name type="synonym">Citrus deliciosa x Citrus sinensis</name>
    <dbReference type="NCBI Taxonomy" id="85681"/>
    <lineage>
        <taxon>Eukaryota</taxon>
        <taxon>Viridiplantae</taxon>
        <taxon>Streptophyta</taxon>
        <taxon>Embryophyta</taxon>
        <taxon>Tracheophyta</taxon>
        <taxon>Spermatophyta</taxon>
        <taxon>Magnoliopsida</taxon>
        <taxon>eudicotyledons</taxon>
        <taxon>Gunneridae</taxon>
        <taxon>Pentapetalae</taxon>
        <taxon>rosids</taxon>
        <taxon>malvids</taxon>
        <taxon>Sapindales</taxon>
        <taxon>Rutaceae</taxon>
        <taxon>Aurantioideae</taxon>
        <taxon>Citrus</taxon>
    </lineage>
</organism>
<dbReference type="Gramene" id="ESR45611">
    <property type="protein sequence ID" value="ESR45611"/>
    <property type="gene ID" value="CICLE_v10003689mg"/>
</dbReference>
<dbReference type="OMA" id="NEASHPT"/>
<gene>
    <name evidence="2" type="ORF">CICLE_v10003689mg</name>
</gene>
<feature type="region of interest" description="Disordered" evidence="1">
    <location>
        <begin position="68"/>
        <end position="87"/>
    </location>
</feature>
<dbReference type="KEGG" id="cic:CICLE_v10003689mg"/>
<name>V4T7R4_CITCL</name>
<dbReference type="PANTHER" id="PTHR33018:SF31">
    <property type="entry name" value="TRANSPOSASE, PTTA_EN_SPM, PLANT"/>
    <property type="match status" value="1"/>
</dbReference>